<dbReference type="Proteomes" id="UP000290407">
    <property type="component" value="Unassembled WGS sequence"/>
</dbReference>
<comment type="caution">
    <text evidence="1">The sequence shown here is derived from an EMBL/GenBank/DDBJ whole genome shotgun (WGS) entry which is preliminary data.</text>
</comment>
<reference evidence="1 2" key="1">
    <citation type="submission" date="2019-01" db="EMBL/GenBank/DDBJ databases">
        <title>Spirosoma flava sp. nov., a propanil-degrading bacterium isolated from herbicide-contaminated soil.</title>
        <authorList>
            <person name="Zhang L."/>
            <person name="Jiang J.-D."/>
        </authorList>
    </citation>
    <scope>NUCLEOTIDE SEQUENCE [LARGE SCALE GENOMIC DNA]</scope>
    <source>
        <strain evidence="1 2">TY50</strain>
    </source>
</reference>
<evidence type="ECO:0000313" key="2">
    <source>
        <dbReference type="Proteomes" id="UP000290407"/>
    </source>
</evidence>
<protein>
    <submittedName>
        <fullName evidence="1">Uncharacterized protein</fullName>
    </submittedName>
</protein>
<accession>A0A4Q2ULY8</accession>
<dbReference type="EMBL" id="SBLB01000003">
    <property type="protein sequence ID" value="RYC69762.1"/>
    <property type="molecule type" value="Genomic_DNA"/>
</dbReference>
<keyword evidence="2" id="KW-1185">Reference proteome</keyword>
<proteinExistence type="predicted"/>
<dbReference type="RefSeq" id="WP_129602087.1">
    <property type="nucleotide sequence ID" value="NZ_SBLB01000003.1"/>
</dbReference>
<evidence type="ECO:0000313" key="1">
    <source>
        <dbReference type="EMBL" id="RYC69762.1"/>
    </source>
</evidence>
<name>A0A4Q2ULY8_9BACT</name>
<dbReference type="AlphaFoldDB" id="A0A4Q2ULY8"/>
<organism evidence="1 2">
    <name type="scientific">Spirosoma sordidisoli</name>
    <dbReference type="NCBI Taxonomy" id="2502893"/>
    <lineage>
        <taxon>Bacteria</taxon>
        <taxon>Pseudomonadati</taxon>
        <taxon>Bacteroidota</taxon>
        <taxon>Cytophagia</taxon>
        <taxon>Cytophagales</taxon>
        <taxon>Cytophagaceae</taxon>
        <taxon>Spirosoma</taxon>
    </lineage>
</organism>
<sequence>MPNTYKSIKDPGRNNRMGGLQQRVFLAVFSEFQTLQKPAAGTYKITEAHVFAAGKGFIELYVTKDTGSLKFTPLGGPDRKSFLAEGEFLHPGESDDIEKFANESKNDRFILLAPLPGSTELYQIGNEEFQVEIDSEYDTGKNSGDGRGSLFRFRCFCANKIKYTAATIPMATDA</sequence>
<gene>
    <name evidence="1" type="ORF">EQG79_14295</name>
</gene>